<dbReference type="PROSITE" id="PS50994">
    <property type="entry name" value="INTEGRASE"/>
    <property type="match status" value="1"/>
</dbReference>
<feature type="domain" description="Integrase catalytic" evidence="1">
    <location>
        <begin position="1"/>
        <end position="126"/>
    </location>
</feature>
<dbReference type="GO" id="GO:0015074">
    <property type="term" value="P:DNA integration"/>
    <property type="evidence" value="ECO:0007669"/>
    <property type="project" value="InterPro"/>
</dbReference>
<dbReference type="Proteomes" id="UP001279734">
    <property type="component" value="Unassembled WGS sequence"/>
</dbReference>
<protein>
    <recommendedName>
        <fullName evidence="1">Integrase catalytic domain-containing protein</fullName>
    </recommendedName>
</protein>
<name>A0AAD3SQJ0_NEPGR</name>
<dbReference type="SUPFAM" id="SSF53098">
    <property type="entry name" value="Ribonuclease H-like"/>
    <property type="match status" value="1"/>
</dbReference>
<dbReference type="InterPro" id="IPR001584">
    <property type="entry name" value="Integrase_cat-core"/>
</dbReference>
<dbReference type="EMBL" id="BSYO01000015">
    <property type="protein sequence ID" value="GMH15683.1"/>
    <property type="molecule type" value="Genomic_DNA"/>
</dbReference>
<reference evidence="2" key="1">
    <citation type="submission" date="2023-05" db="EMBL/GenBank/DDBJ databases">
        <title>Nepenthes gracilis genome sequencing.</title>
        <authorList>
            <person name="Fukushima K."/>
        </authorList>
    </citation>
    <scope>NUCLEOTIDE SEQUENCE</scope>
    <source>
        <strain evidence="2">SING2019-196</strain>
    </source>
</reference>
<dbReference type="InterPro" id="IPR012337">
    <property type="entry name" value="RNaseH-like_sf"/>
</dbReference>
<gene>
    <name evidence="2" type="ORF">Nepgr_017524</name>
</gene>
<organism evidence="2 3">
    <name type="scientific">Nepenthes gracilis</name>
    <name type="common">Slender pitcher plant</name>
    <dbReference type="NCBI Taxonomy" id="150966"/>
    <lineage>
        <taxon>Eukaryota</taxon>
        <taxon>Viridiplantae</taxon>
        <taxon>Streptophyta</taxon>
        <taxon>Embryophyta</taxon>
        <taxon>Tracheophyta</taxon>
        <taxon>Spermatophyta</taxon>
        <taxon>Magnoliopsida</taxon>
        <taxon>eudicotyledons</taxon>
        <taxon>Gunneridae</taxon>
        <taxon>Pentapetalae</taxon>
        <taxon>Caryophyllales</taxon>
        <taxon>Nepenthaceae</taxon>
        <taxon>Nepenthes</taxon>
    </lineage>
</organism>
<accession>A0AAD3SQJ0</accession>
<keyword evidence="3" id="KW-1185">Reference proteome</keyword>
<dbReference type="GO" id="GO:0003676">
    <property type="term" value="F:nucleic acid binding"/>
    <property type="evidence" value="ECO:0007669"/>
    <property type="project" value="InterPro"/>
</dbReference>
<dbReference type="Gene3D" id="3.30.420.10">
    <property type="entry name" value="Ribonuclease H-like superfamily/Ribonuclease H"/>
    <property type="match status" value="1"/>
</dbReference>
<evidence type="ECO:0000259" key="1">
    <source>
        <dbReference type="PROSITE" id="PS50994"/>
    </source>
</evidence>
<proteinExistence type="predicted"/>
<dbReference type="AlphaFoldDB" id="A0AAD3SQJ0"/>
<evidence type="ECO:0000313" key="2">
    <source>
        <dbReference type="EMBL" id="GMH15683.1"/>
    </source>
</evidence>
<dbReference type="InterPro" id="IPR036397">
    <property type="entry name" value="RNaseH_sf"/>
</dbReference>
<sequence>MAICAVGARQPGTATFGFRVKKVPHRQHQLLYQVIVPNNRTQFTGKRFTKYCTGLRIRLVHTFVAYPQANGSVEVTNHTLLHRLKTKLEDVGGTWVDELPSILWSYGIIPREPTRETPFSLCYGTEAAVPAEVGLPCPWVECFDLITNSQRFRECLDLLPEVCDVARLRSVTYQQHIARYYNKRVKACPLEVGNLVLRSVEVAEEATSRSKLSRGWEGPFLVSAIL</sequence>
<dbReference type="PANTHER" id="PTHR48475">
    <property type="entry name" value="RIBONUCLEASE H"/>
    <property type="match status" value="1"/>
</dbReference>
<evidence type="ECO:0000313" key="3">
    <source>
        <dbReference type="Proteomes" id="UP001279734"/>
    </source>
</evidence>
<dbReference type="PANTHER" id="PTHR48475:SF2">
    <property type="entry name" value="RIBONUCLEASE H"/>
    <property type="match status" value="1"/>
</dbReference>
<comment type="caution">
    <text evidence="2">The sequence shown here is derived from an EMBL/GenBank/DDBJ whole genome shotgun (WGS) entry which is preliminary data.</text>
</comment>